<keyword evidence="7" id="KW-1185">Reference proteome</keyword>
<keyword evidence="3" id="KW-0732">Signal</keyword>
<keyword evidence="4" id="KW-1133">Transmembrane helix</keyword>
<dbReference type="PIRSF" id="PIRSF002741">
    <property type="entry name" value="MppA"/>
    <property type="match status" value="1"/>
</dbReference>
<sequence length="591" mass="67415">MDKRKLIGGIIFLVLTFNFGFVTAQEDLSPEDRRPFIYGTLSLASNIDPHFAWDGSSINFIDQICEGLFAYDLESENLNIVPILAANAGIWNENSTEYTVELKREIVFHDGSPFNAQAVKWSFDRLTSILIQGRTPFAELYKPLAEIYPTRPLLLNETRIDSEYEVTFKLNYPYIPFLSLLCFSGSKILSSLSTPINESLQVNSDVLIGTGPFIQQSHTNERTQFKANENYWREVPEIREMFWIKYSDPTSLQQSLIGGDVHMSEILTSDFYDKFESSEEIELSEPIASASISFIAMNNDLISLPLRKAITYAVNYSYIINQIGQGSFMQMTSIVPPSITYHNPNVLAPTMNITHARKLLMDHFTNQSDLLPGETIIDFGVITPTSSDEDWRNFAENTPICDLNYTYNLGSKNREDIGFLLKDNLKSVGIDLQITGVTFEQYFLKITGNFHELELFIAGWGADYNDPSNFINPLLKNTSLSNGAQVNDPYLEQLMDAGLLESNSTLRRDIYYEIQDYISNDLFPWIHLYYGVVRIAHSTWLSNYPINSLGYVYFYPCSWQAPAKTISSFNLLLFFTISLGTIYFIVIRKRK</sequence>
<keyword evidence="4" id="KW-0472">Membrane</keyword>
<name>A0ABY6HU99_9ARCH</name>
<dbReference type="Gene3D" id="3.10.105.10">
    <property type="entry name" value="Dipeptide-binding Protein, Domain 3"/>
    <property type="match status" value="1"/>
</dbReference>
<feature type="transmembrane region" description="Helical" evidence="4">
    <location>
        <begin position="566"/>
        <end position="586"/>
    </location>
</feature>
<keyword evidence="4" id="KW-0812">Transmembrane</keyword>
<dbReference type="PANTHER" id="PTHR30290:SF9">
    <property type="entry name" value="OLIGOPEPTIDE-BINDING PROTEIN APPA"/>
    <property type="match status" value="1"/>
</dbReference>
<dbReference type="CDD" id="cd00995">
    <property type="entry name" value="PBP2_NikA_DppA_OppA_like"/>
    <property type="match status" value="1"/>
</dbReference>
<evidence type="ECO:0000259" key="5">
    <source>
        <dbReference type="Pfam" id="PF00496"/>
    </source>
</evidence>
<dbReference type="Proteomes" id="UP001208689">
    <property type="component" value="Chromosome"/>
</dbReference>
<gene>
    <name evidence="6" type="ORF">NEF87_002207</name>
</gene>
<dbReference type="PANTHER" id="PTHR30290">
    <property type="entry name" value="PERIPLASMIC BINDING COMPONENT OF ABC TRANSPORTER"/>
    <property type="match status" value="1"/>
</dbReference>
<dbReference type="Gene3D" id="3.90.76.10">
    <property type="entry name" value="Dipeptide-binding Protein, Domain 1"/>
    <property type="match status" value="1"/>
</dbReference>
<evidence type="ECO:0000256" key="1">
    <source>
        <dbReference type="ARBA" id="ARBA00005695"/>
    </source>
</evidence>
<dbReference type="SUPFAM" id="SSF53850">
    <property type="entry name" value="Periplasmic binding protein-like II"/>
    <property type="match status" value="1"/>
</dbReference>
<evidence type="ECO:0000313" key="6">
    <source>
        <dbReference type="EMBL" id="UYP45922.1"/>
    </source>
</evidence>
<dbReference type="Pfam" id="PF00496">
    <property type="entry name" value="SBP_bac_5"/>
    <property type="match status" value="1"/>
</dbReference>
<evidence type="ECO:0000313" key="7">
    <source>
        <dbReference type="Proteomes" id="UP001208689"/>
    </source>
</evidence>
<dbReference type="InterPro" id="IPR039424">
    <property type="entry name" value="SBP_5"/>
</dbReference>
<protein>
    <recommendedName>
        <fullName evidence="5">Solute-binding protein family 5 domain-containing protein</fullName>
    </recommendedName>
</protein>
<proteinExistence type="inferred from homology"/>
<evidence type="ECO:0000256" key="3">
    <source>
        <dbReference type="ARBA" id="ARBA00022729"/>
    </source>
</evidence>
<keyword evidence="2" id="KW-0813">Transport</keyword>
<dbReference type="EMBL" id="CP104013">
    <property type="protein sequence ID" value="UYP45922.1"/>
    <property type="molecule type" value="Genomic_DNA"/>
</dbReference>
<organism evidence="6 7">
    <name type="scientific">Candidatus Lokiarchaeum ossiferum</name>
    <dbReference type="NCBI Taxonomy" id="2951803"/>
    <lineage>
        <taxon>Archaea</taxon>
        <taxon>Promethearchaeati</taxon>
        <taxon>Promethearchaeota</taxon>
        <taxon>Promethearchaeia</taxon>
        <taxon>Promethearchaeales</taxon>
        <taxon>Promethearchaeaceae</taxon>
        <taxon>Candidatus Lokiarchaeum</taxon>
    </lineage>
</organism>
<dbReference type="InterPro" id="IPR000914">
    <property type="entry name" value="SBP_5_dom"/>
</dbReference>
<dbReference type="Gene3D" id="3.40.190.10">
    <property type="entry name" value="Periplasmic binding protein-like II"/>
    <property type="match status" value="1"/>
</dbReference>
<accession>A0ABY6HU99</accession>
<feature type="domain" description="Solute-binding protein family 5" evidence="5">
    <location>
        <begin position="80"/>
        <end position="479"/>
    </location>
</feature>
<evidence type="ECO:0000256" key="4">
    <source>
        <dbReference type="SAM" id="Phobius"/>
    </source>
</evidence>
<evidence type="ECO:0000256" key="2">
    <source>
        <dbReference type="ARBA" id="ARBA00022448"/>
    </source>
</evidence>
<comment type="similarity">
    <text evidence="1">Belongs to the bacterial solute-binding protein 5 family.</text>
</comment>
<dbReference type="InterPro" id="IPR030678">
    <property type="entry name" value="Peptide/Ni-bd"/>
</dbReference>
<reference evidence="6" key="1">
    <citation type="submission" date="2022-09" db="EMBL/GenBank/DDBJ databases">
        <title>Actin cytoskeleton and complex cell architecture in an #Asgard archaeon.</title>
        <authorList>
            <person name="Ponce Toledo R.I."/>
            <person name="Schleper C."/>
            <person name="Rodrigues Oliveira T."/>
            <person name="Wollweber F."/>
            <person name="Xu J."/>
            <person name="Rittmann S."/>
            <person name="Klingl A."/>
            <person name="Pilhofer M."/>
        </authorList>
    </citation>
    <scope>NUCLEOTIDE SEQUENCE</scope>
    <source>
        <strain evidence="6">B-35</strain>
    </source>
</reference>